<feature type="transmembrane region" description="Helical" evidence="7">
    <location>
        <begin position="120"/>
        <end position="139"/>
    </location>
</feature>
<evidence type="ECO:0000256" key="1">
    <source>
        <dbReference type="ARBA" id="ARBA00004651"/>
    </source>
</evidence>
<dbReference type="Pfam" id="PF01943">
    <property type="entry name" value="Polysacc_synt"/>
    <property type="match status" value="1"/>
</dbReference>
<dbReference type="InterPro" id="IPR050833">
    <property type="entry name" value="Poly_Biosynth_Transport"/>
</dbReference>
<dbReference type="GO" id="GO:0005886">
    <property type="term" value="C:plasma membrane"/>
    <property type="evidence" value="ECO:0007669"/>
    <property type="project" value="UniProtKB-SubCell"/>
</dbReference>
<accession>A0A1A3C0R4</accession>
<feature type="transmembrane region" description="Helical" evidence="7">
    <location>
        <begin position="47"/>
        <end position="68"/>
    </location>
</feature>
<dbReference type="RefSeq" id="WP_065122144.1">
    <property type="nucleotide sequence ID" value="NZ_LZKQ01000212.1"/>
</dbReference>
<keyword evidence="3 7" id="KW-0812">Transmembrane</keyword>
<dbReference type="Proteomes" id="UP000093795">
    <property type="component" value="Unassembled WGS sequence"/>
</dbReference>
<organism evidence="8 9">
    <name type="scientific">Mycobacterium asiaticum</name>
    <dbReference type="NCBI Taxonomy" id="1790"/>
    <lineage>
        <taxon>Bacteria</taxon>
        <taxon>Bacillati</taxon>
        <taxon>Actinomycetota</taxon>
        <taxon>Actinomycetes</taxon>
        <taxon>Mycobacteriales</taxon>
        <taxon>Mycobacteriaceae</taxon>
        <taxon>Mycobacterium</taxon>
    </lineage>
</organism>
<comment type="caution">
    <text evidence="8">The sequence shown here is derived from an EMBL/GenBank/DDBJ whole genome shotgun (WGS) entry which is preliminary data.</text>
</comment>
<evidence type="ECO:0000256" key="2">
    <source>
        <dbReference type="ARBA" id="ARBA00022475"/>
    </source>
</evidence>
<sequence>MNGGAVTEAAGDAGVAGTSEPSQHAAGHPPGADVPQARIAHAFSIQLICRALGMLASVVSVAMTARYLGPGRYGQLMVAVAFIGMWTSMTDLGISTVIVRRVTSGRGELERLVRVNSGLSLVYCVPLAVIAAATGWLIYRDADVRVMLVVLSGQLLMLTMRTRFEPVFLSTVRFAAVAISDVAGRLGTLAMVSWLVATREDVIWFAVAQLIPPVVQLLIQGAAAARHIKLRPVFSAGESFNLLRESLPLMGVAVLGILYWRADGVILSLLSAHAEVGVYGLAYTIAFNTEALSVFFQKSTLSTATALYSRDIDAYVGFLRRSVELMFFVALPVAVVGSMLAAPLIHLFGDRDFVSRGAPTLALLLVAASLRFVTGTLGQGLFASHEQRFFFRLFVATLIVNVVLNLALDSRFGAVGAGIALVCTELFGMTLASWRLRSRCGYRTPVQFLLRLLVPMAVSAGVVLLLTGAHVVLVLAAAATTYLAANMMIGPVKWSMLTSLFGRQVMP</sequence>
<evidence type="ECO:0000256" key="6">
    <source>
        <dbReference type="SAM" id="MobiDB-lite"/>
    </source>
</evidence>
<name>A0A1A3C0R4_MYCAS</name>
<feature type="transmembrane region" description="Helical" evidence="7">
    <location>
        <begin position="448"/>
        <end position="466"/>
    </location>
</feature>
<dbReference type="AlphaFoldDB" id="A0A1A3C0R4"/>
<comment type="subcellular location">
    <subcellularLocation>
        <location evidence="1">Cell membrane</location>
        <topology evidence="1">Multi-pass membrane protein</topology>
    </subcellularLocation>
</comment>
<protein>
    <submittedName>
        <fullName evidence="8">Teichoic acid transporter</fullName>
    </submittedName>
</protein>
<feature type="transmembrane region" description="Helical" evidence="7">
    <location>
        <begin position="174"/>
        <end position="196"/>
    </location>
</feature>
<feature type="transmembrane region" description="Helical" evidence="7">
    <location>
        <begin position="414"/>
        <end position="436"/>
    </location>
</feature>
<dbReference type="STRING" id="1790.A5645_11525"/>
<evidence type="ECO:0000256" key="5">
    <source>
        <dbReference type="ARBA" id="ARBA00023136"/>
    </source>
</evidence>
<evidence type="ECO:0000256" key="4">
    <source>
        <dbReference type="ARBA" id="ARBA00022989"/>
    </source>
</evidence>
<dbReference type="CDD" id="cd13128">
    <property type="entry name" value="MATE_Wzx_like"/>
    <property type="match status" value="1"/>
</dbReference>
<evidence type="ECO:0000256" key="7">
    <source>
        <dbReference type="SAM" id="Phobius"/>
    </source>
</evidence>
<feature type="transmembrane region" description="Helical" evidence="7">
    <location>
        <begin position="325"/>
        <end position="349"/>
    </location>
</feature>
<feature type="transmembrane region" description="Helical" evidence="7">
    <location>
        <begin position="389"/>
        <end position="408"/>
    </location>
</feature>
<feature type="transmembrane region" description="Helical" evidence="7">
    <location>
        <begin position="276"/>
        <end position="296"/>
    </location>
</feature>
<evidence type="ECO:0000313" key="8">
    <source>
        <dbReference type="EMBL" id="OBI80223.1"/>
    </source>
</evidence>
<dbReference type="OrthoDB" id="3742809at2"/>
<evidence type="ECO:0000313" key="9">
    <source>
        <dbReference type="Proteomes" id="UP000093795"/>
    </source>
</evidence>
<dbReference type="PANTHER" id="PTHR30250">
    <property type="entry name" value="PST FAMILY PREDICTED COLANIC ACID TRANSPORTER"/>
    <property type="match status" value="1"/>
</dbReference>
<reference evidence="8 9" key="1">
    <citation type="submission" date="2016-06" db="EMBL/GenBank/DDBJ databases">
        <authorList>
            <person name="Kjaerup R.B."/>
            <person name="Dalgaard T.S."/>
            <person name="Juul-Madsen H.R."/>
        </authorList>
    </citation>
    <scope>NUCLEOTIDE SEQUENCE [LARGE SCALE GENOMIC DNA]</scope>
    <source>
        <strain evidence="8 9">1081914.2</strain>
    </source>
</reference>
<dbReference type="EMBL" id="LZKQ01000212">
    <property type="protein sequence ID" value="OBI80223.1"/>
    <property type="molecule type" value="Genomic_DNA"/>
</dbReference>
<feature type="transmembrane region" description="Helical" evidence="7">
    <location>
        <begin position="472"/>
        <end position="489"/>
    </location>
</feature>
<feature type="transmembrane region" description="Helical" evidence="7">
    <location>
        <begin position="361"/>
        <end position="382"/>
    </location>
</feature>
<feature type="transmembrane region" description="Helical" evidence="7">
    <location>
        <begin position="74"/>
        <end position="99"/>
    </location>
</feature>
<evidence type="ECO:0000256" key="3">
    <source>
        <dbReference type="ARBA" id="ARBA00022692"/>
    </source>
</evidence>
<gene>
    <name evidence="8" type="ORF">A9X01_02155</name>
</gene>
<feature type="transmembrane region" description="Helical" evidence="7">
    <location>
        <begin position="202"/>
        <end position="225"/>
    </location>
</feature>
<keyword evidence="2" id="KW-1003">Cell membrane</keyword>
<keyword evidence="4 7" id="KW-1133">Transmembrane helix</keyword>
<dbReference type="eggNOG" id="COG2244">
    <property type="taxonomic scope" value="Bacteria"/>
</dbReference>
<dbReference type="PANTHER" id="PTHR30250:SF11">
    <property type="entry name" value="O-ANTIGEN TRANSPORTER-RELATED"/>
    <property type="match status" value="1"/>
</dbReference>
<feature type="region of interest" description="Disordered" evidence="6">
    <location>
        <begin position="1"/>
        <end position="31"/>
    </location>
</feature>
<dbReference type="InterPro" id="IPR002797">
    <property type="entry name" value="Polysacc_synth"/>
</dbReference>
<proteinExistence type="predicted"/>
<keyword evidence="5 7" id="KW-0472">Membrane</keyword>